<dbReference type="NCBIfam" id="TIGR02100">
    <property type="entry name" value="glgX_debranch"/>
    <property type="match status" value="1"/>
</dbReference>
<evidence type="ECO:0000256" key="2">
    <source>
        <dbReference type="ARBA" id="ARBA00022801"/>
    </source>
</evidence>
<dbReference type="RefSeq" id="WP_262068985.1">
    <property type="nucleotide sequence ID" value="NZ_JAMXOC010000009.1"/>
</dbReference>
<dbReference type="SMART" id="SM00642">
    <property type="entry name" value="Aamy"/>
    <property type="match status" value="1"/>
</dbReference>
<dbReference type="SUPFAM" id="SSF51011">
    <property type="entry name" value="Glycosyl hydrolase domain"/>
    <property type="match status" value="1"/>
</dbReference>
<accession>A0ABT1EHD4</accession>
<dbReference type="SUPFAM" id="SSF51445">
    <property type="entry name" value="(Trans)glycosidases"/>
    <property type="match status" value="1"/>
</dbReference>
<evidence type="ECO:0000313" key="6">
    <source>
        <dbReference type="Proteomes" id="UP001523565"/>
    </source>
</evidence>
<organism evidence="5 6">
    <name type="scientific">Ohessyouella blattaphilus</name>
    <dbReference type="NCBI Taxonomy" id="2949333"/>
    <lineage>
        <taxon>Bacteria</taxon>
        <taxon>Bacillati</taxon>
        <taxon>Bacillota</taxon>
        <taxon>Clostridia</taxon>
        <taxon>Lachnospirales</taxon>
        <taxon>Lachnospiraceae</taxon>
        <taxon>Ohessyouella</taxon>
    </lineage>
</organism>
<dbReference type="CDD" id="cd11326">
    <property type="entry name" value="AmyAc_Glg_debranch"/>
    <property type="match status" value="1"/>
</dbReference>
<dbReference type="InterPro" id="IPR004193">
    <property type="entry name" value="Glyco_hydro_13_N"/>
</dbReference>
<feature type="domain" description="Glycosyl hydrolase family 13 catalytic" evidence="4">
    <location>
        <begin position="166"/>
        <end position="575"/>
    </location>
</feature>
<dbReference type="InterPro" id="IPR017853">
    <property type="entry name" value="GH"/>
</dbReference>
<reference evidence="5 6" key="1">
    <citation type="journal article" date="2022" name="Genome Biol. Evol.">
        <title>Host diet, physiology and behaviors set the stage for Lachnospiraceae cladogenesis.</title>
        <authorList>
            <person name="Vera-Ponce De Leon A."/>
            <person name="Schneider M."/>
            <person name="Jahnes B.C."/>
            <person name="Sadowski V."/>
            <person name="Camuy-Velez L.A."/>
            <person name="Duan J."/>
            <person name="Sabree Z.L."/>
        </authorList>
    </citation>
    <scope>NUCLEOTIDE SEQUENCE [LARGE SCALE GENOMIC DNA]</scope>
    <source>
        <strain evidence="5 6">PAL227</strain>
    </source>
</reference>
<dbReference type="Pfam" id="PF00128">
    <property type="entry name" value="Alpha-amylase"/>
    <property type="match status" value="2"/>
</dbReference>
<dbReference type="Pfam" id="PF02922">
    <property type="entry name" value="CBM_48"/>
    <property type="match status" value="1"/>
</dbReference>
<evidence type="ECO:0000259" key="4">
    <source>
        <dbReference type="SMART" id="SM00642"/>
    </source>
</evidence>
<keyword evidence="3" id="KW-0326">Glycosidase</keyword>
<dbReference type="Gene3D" id="2.60.40.10">
    <property type="entry name" value="Immunoglobulins"/>
    <property type="match status" value="1"/>
</dbReference>
<gene>
    <name evidence="5" type="primary">glgX</name>
    <name evidence="5" type="ORF">NK118_07560</name>
</gene>
<dbReference type="SUPFAM" id="SSF81296">
    <property type="entry name" value="E set domains"/>
    <property type="match status" value="1"/>
</dbReference>
<comment type="caution">
    <text evidence="5">The sequence shown here is derived from an EMBL/GenBank/DDBJ whole genome shotgun (WGS) entry which is preliminary data.</text>
</comment>
<evidence type="ECO:0000313" key="5">
    <source>
        <dbReference type="EMBL" id="MCP1110103.1"/>
    </source>
</evidence>
<evidence type="ECO:0000256" key="3">
    <source>
        <dbReference type="ARBA" id="ARBA00023295"/>
    </source>
</evidence>
<dbReference type="PANTHER" id="PTHR43002">
    <property type="entry name" value="GLYCOGEN DEBRANCHING ENZYME"/>
    <property type="match status" value="1"/>
</dbReference>
<proteinExistence type="inferred from homology"/>
<sequence length="693" mass="79781">MPNTYEQDLHMQPLDEIEGFAIRPGFYDQMGATPIPGGVCFTISSKGATACELLLFEKGEKKPYATIPYPQNYRVGDVYSMIIFNIDVEEFEYAFRLDGPYRPEEGLLFDKKNQILDPYAKAVAGQREWGVNVTYSGYKARVVKNNFFWGAYQNPQIAFNDLIIYEMHVRGFTMMDDSVEAKGTFEGLKEKIPYLKELGVNAVELMPVFEFDELRDRRVHNGKELVNYWGYNTVSFFAPNTSFAHAREYNHEGREFKQLVKALHENGIEVILDVVFNHTAEGDENGPVINFKGVDNNIYYMLTPDGHYFNFSGTGNTMNCNHPVVRRMIVDCLRYWVTNYRIDGFRFDLASILSRDENGAPLINPPLIESLAYDPILSHTKLIAEAWDAGGLYQVGSFPGHKKWSEWNGRYRDDMRSYLKGDLNAANSAANRIAGSMDIYGNDIGTHNPSINFITCHDGFTLYDLYSYNEKHNEDNGWNSTDGTDDNRSWNCGVEGETDDPEILRLRKRMIKNAAGVLMCSRGVPMFLAGDEFCNTQFGNNNPYCQDNEISWLDWSLLCKNRDIFEFFQNVIEFRKTHPVLRIELAPAISRFPDYSFYNSQGRQTTPFQAEKAFGVLFAGYDRRRRCDDIVYVLLNAFWEEQDCFFPELPEGMELYLTIDTANEEESFHHQGIKIEDRNLKIEPRTLKVFVIK</sequence>
<keyword evidence="6" id="KW-1185">Reference proteome</keyword>
<protein>
    <submittedName>
        <fullName evidence="5">Glycogen debranching protein GlgX</fullName>
    </submittedName>
</protein>
<dbReference type="Proteomes" id="UP001523565">
    <property type="component" value="Unassembled WGS sequence"/>
</dbReference>
<dbReference type="CDD" id="cd11234">
    <property type="entry name" value="E_set_GDE_N"/>
    <property type="match status" value="1"/>
</dbReference>
<dbReference type="Gene3D" id="3.20.20.80">
    <property type="entry name" value="Glycosidases"/>
    <property type="match status" value="1"/>
</dbReference>
<dbReference type="InterPro" id="IPR011837">
    <property type="entry name" value="Glycogen_debranch_GlgX"/>
</dbReference>
<comment type="similarity">
    <text evidence="1">Belongs to the glycosyl hydrolase 13 family.</text>
</comment>
<dbReference type="EMBL" id="JAMZFV010000009">
    <property type="protein sequence ID" value="MCP1110103.1"/>
    <property type="molecule type" value="Genomic_DNA"/>
</dbReference>
<name>A0ABT1EHD4_9FIRM</name>
<dbReference type="InterPro" id="IPR006047">
    <property type="entry name" value="GH13_cat_dom"/>
</dbReference>
<dbReference type="InterPro" id="IPR013783">
    <property type="entry name" value="Ig-like_fold"/>
</dbReference>
<evidence type="ECO:0000256" key="1">
    <source>
        <dbReference type="ARBA" id="ARBA00008061"/>
    </source>
</evidence>
<keyword evidence="2" id="KW-0378">Hydrolase</keyword>
<dbReference type="InterPro" id="IPR014756">
    <property type="entry name" value="Ig_E-set"/>
</dbReference>